<keyword evidence="2" id="KW-1185">Reference proteome</keyword>
<evidence type="ECO:0000313" key="1">
    <source>
        <dbReference type="EMBL" id="GFH18872.1"/>
    </source>
</evidence>
<proteinExistence type="predicted"/>
<sequence length="97" mass="10110">MVSDAGADDVIPMQTTAGSCGWCASTSTCMNGSRWWTTQCQADEPPLVLTTPSSLKAGTTNRLSWTGGQSSSGQVKIYLLAVGSSIVSKLSGFFDLV</sequence>
<comment type="caution">
    <text evidence="1">The sequence shown here is derived from an EMBL/GenBank/DDBJ whole genome shotgun (WGS) entry which is preliminary data.</text>
</comment>
<protein>
    <submittedName>
        <fullName evidence="1">Uncharacterized protein</fullName>
    </submittedName>
</protein>
<organism evidence="1 2">
    <name type="scientific">Haematococcus lacustris</name>
    <name type="common">Green alga</name>
    <name type="synonym">Haematococcus pluvialis</name>
    <dbReference type="NCBI Taxonomy" id="44745"/>
    <lineage>
        <taxon>Eukaryota</taxon>
        <taxon>Viridiplantae</taxon>
        <taxon>Chlorophyta</taxon>
        <taxon>core chlorophytes</taxon>
        <taxon>Chlorophyceae</taxon>
        <taxon>CS clade</taxon>
        <taxon>Chlamydomonadales</taxon>
        <taxon>Haematococcaceae</taxon>
        <taxon>Haematococcus</taxon>
    </lineage>
</organism>
<dbReference type="Proteomes" id="UP000485058">
    <property type="component" value="Unassembled WGS sequence"/>
</dbReference>
<accession>A0A699ZSD3</accession>
<evidence type="ECO:0000313" key="2">
    <source>
        <dbReference type="Proteomes" id="UP000485058"/>
    </source>
</evidence>
<reference evidence="1 2" key="1">
    <citation type="submission" date="2020-02" db="EMBL/GenBank/DDBJ databases">
        <title>Draft genome sequence of Haematococcus lacustris strain NIES-144.</title>
        <authorList>
            <person name="Morimoto D."/>
            <person name="Nakagawa S."/>
            <person name="Yoshida T."/>
            <person name="Sawayama S."/>
        </authorList>
    </citation>
    <scope>NUCLEOTIDE SEQUENCE [LARGE SCALE GENOMIC DNA]</scope>
    <source>
        <strain evidence="1 2">NIES-144</strain>
    </source>
</reference>
<name>A0A699ZSD3_HAELA</name>
<dbReference type="AlphaFoldDB" id="A0A699ZSD3"/>
<gene>
    <name evidence="1" type="ORF">HaLaN_15742</name>
</gene>
<dbReference type="EMBL" id="BLLF01001372">
    <property type="protein sequence ID" value="GFH18872.1"/>
    <property type="molecule type" value="Genomic_DNA"/>
</dbReference>